<dbReference type="NCBIfam" id="TIGR00253">
    <property type="entry name" value="RNA_bind_YhbY"/>
    <property type="match status" value="1"/>
</dbReference>
<evidence type="ECO:0000256" key="2">
    <source>
        <dbReference type="PROSITE-ProRule" id="PRU00626"/>
    </source>
</evidence>
<evidence type="ECO:0000313" key="4">
    <source>
        <dbReference type="EMBL" id="SES74487.1"/>
    </source>
</evidence>
<keyword evidence="5" id="KW-1185">Reference proteome</keyword>
<dbReference type="EMBL" id="FOHU01000001">
    <property type="protein sequence ID" value="SES74487.1"/>
    <property type="molecule type" value="Genomic_DNA"/>
</dbReference>
<evidence type="ECO:0000313" key="5">
    <source>
        <dbReference type="Proteomes" id="UP000199568"/>
    </source>
</evidence>
<dbReference type="Proteomes" id="UP000199568">
    <property type="component" value="Unassembled WGS sequence"/>
</dbReference>
<dbReference type="PROSITE" id="PS51295">
    <property type="entry name" value="CRM"/>
    <property type="match status" value="1"/>
</dbReference>
<dbReference type="SMART" id="SM01103">
    <property type="entry name" value="CRS1_YhbY"/>
    <property type="match status" value="1"/>
</dbReference>
<dbReference type="OrthoDB" id="9797519at2"/>
<feature type="domain" description="CRM" evidence="3">
    <location>
        <begin position="1"/>
        <end position="96"/>
    </location>
</feature>
<accession>A0A1H9YZ63</accession>
<organism evidence="4 5">
    <name type="scientific">Natronincola peptidivorans</name>
    <dbReference type="NCBI Taxonomy" id="426128"/>
    <lineage>
        <taxon>Bacteria</taxon>
        <taxon>Bacillati</taxon>
        <taxon>Bacillota</taxon>
        <taxon>Clostridia</taxon>
        <taxon>Peptostreptococcales</taxon>
        <taxon>Natronincolaceae</taxon>
        <taxon>Natronincola</taxon>
    </lineage>
</organism>
<gene>
    <name evidence="4" type="ORF">SAMN05660297_00479</name>
</gene>
<evidence type="ECO:0000256" key="1">
    <source>
        <dbReference type="ARBA" id="ARBA00022884"/>
    </source>
</evidence>
<dbReference type="PANTHER" id="PTHR40065:SF3">
    <property type="entry name" value="RNA-BINDING PROTEIN YHBY"/>
    <property type="match status" value="1"/>
</dbReference>
<dbReference type="PANTHER" id="PTHR40065">
    <property type="entry name" value="RNA-BINDING PROTEIN YHBY"/>
    <property type="match status" value="1"/>
</dbReference>
<dbReference type="GO" id="GO:0003723">
    <property type="term" value="F:RNA binding"/>
    <property type="evidence" value="ECO:0007669"/>
    <property type="project" value="UniProtKB-UniRule"/>
</dbReference>
<dbReference type="RefSeq" id="WP_090438693.1">
    <property type="nucleotide sequence ID" value="NZ_FOHU01000001.1"/>
</dbReference>
<protein>
    <submittedName>
        <fullName evidence="4">RNA-binding protein</fullName>
    </submittedName>
</protein>
<proteinExistence type="predicted"/>
<dbReference type="AlphaFoldDB" id="A0A1H9YZ63"/>
<dbReference type="InterPro" id="IPR035920">
    <property type="entry name" value="YhbY-like_sf"/>
</dbReference>
<evidence type="ECO:0000259" key="3">
    <source>
        <dbReference type="PROSITE" id="PS51295"/>
    </source>
</evidence>
<reference evidence="4 5" key="1">
    <citation type="submission" date="2016-10" db="EMBL/GenBank/DDBJ databases">
        <authorList>
            <person name="de Groot N.N."/>
        </authorList>
    </citation>
    <scope>NUCLEOTIDE SEQUENCE [LARGE SCALE GENOMIC DNA]</scope>
    <source>
        <strain evidence="4 5">DSM 18979</strain>
    </source>
</reference>
<name>A0A1H9YZ63_9FIRM</name>
<dbReference type="SUPFAM" id="SSF75471">
    <property type="entry name" value="YhbY-like"/>
    <property type="match status" value="1"/>
</dbReference>
<dbReference type="Gene3D" id="3.30.110.60">
    <property type="entry name" value="YhbY-like"/>
    <property type="match status" value="1"/>
</dbReference>
<dbReference type="Pfam" id="PF01985">
    <property type="entry name" value="CRS1_YhbY"/>
    <property type="match status" value="1"/>
</dbReference>
<dbReference type="InterPro" id="IPR051925">
    <property type="entry name" value="RNA-binding_domain"/>
</dbReference>
<dbReference type="STRING" id="426128.SAMN05660297_00479"/>
<dbReference type="InterPro" id="IPR001890">
    <property type="entry name" value="RNA-binding_CRM"/>
</dbReference>
<sequence>MLTGKQRTYLKGIAHNIKPITQIGKAGITDNFIQQLDDALEAREIVKINILDSSLLDTKETASEVTATLNAEFVQAIGNKFTIYRPSKNNPKIQLPKN</sequence>
<dbReference type="InterPro" id="IPR017924">
    <property type="entry name" value="RNA-binding_YhbY"/>
</dbReference>
<keyword evidence="1 2" id="KW-0694">RNA-binding</keyword>